<gene>
    <name evidence="2" type="ORF">OIDMADRAFT_21667</name>
</gene>
<dbReference type="InterPro" id="IPR036397">
    <property type="entry name" value="RNaseH_sf"/>
</dbReference>
<dbReference type="EMBL" id="KN832906">
    <property type="protein sequence ID" value="KIM92779.1"/>
    <property type="molecule type" value="Genomic_DNA"/>
</dbReference>
<feature type="compositionally biased region" description="Basic residues" evidence="1">
    <location>
        <begin position="74"/>
        <end position="87"/>
    </location>
</feature>
<sequence length="222" mass="26372">MAPLIRSKNRACMPDRPTIRPQYNTIKRTSFFNNYDQWRSKKTLSEIAAMNDITDRCRRNWLAQRREQGSPVYRKQRQRSNKLGRKSRVSDKQCQMLVSPSRNPVRDQLYKAQIEYHQLKVKPRQLINQLKQATKEGRRYKMAYVQKEISAKNKRDRVKYSETYKDKTIDDFWSWIMFTDEFYIDPATIGAAYILQEAGTRTDSENIQERPQIEGNKVHVAG</sequence>
<dbReference type="HOGENOM" id="CLU_1475578_0_0_1"/>
<evidence type="ECO:0000313" key="3">
    <source>
        <dbReference type="Proteomes" id="UP000054321"/>
    </source>
</evidence>
<accession>A0A0C3GMK3</accession>
<proteinExistence type="predicted"/>
<keyword evidence="3" id="KW-1185">Reference proteome</keyword>
<dbReference type="AlphaFoldDB" id="A0A0C3GMK3"/>
<name>A0A0C3GMK3_OIDMZ</name>
<reference evidence="2 3" key="1">
    <citation type="submission" date="2014-04" db="EMBL/GenBank/DDBJ databases">
        <authorList>
            <consortium name="DOE Joint Genome Institute"/>
            <person name="Kuo A."/>
            <person name="Martino E."/>
            <person name="Perotto S."/>
            <person name="Kohler A."/>
            <person name="Nagy L.G."/>
            <person name="Floudas D."/>
            <person name="Copeland A."/>
            <person name="Barry K.W."/>
            <person name="Cichocki N."/>
            <person name="Veneault-Fourrey C."/>
            <person name="LaButti K."/>
            <person name="Lindquist E.A."/>
            <person name="Lipzen A."/>
            <person name="Lundell T."/>
            <person name="Morin E."/>
            <person name="Murat C."/>
            <person name="Sun H."/>
            <person name="Tunlid A."/>
            <person name="Henrissat B."/>
            <person name="Grigoriev I.V."/>
            <person name="Hibbett D.S."/>
            <person name="Martin F."/>
            <person name="Nordberg H.P."/>
            <person name="Cantor M.N."/>
            <person name="Hua S.X."/>
        </authorList>
    </citation>
    <scope>NUCLEOTIDE SEQUENCE [LARGE SCALE GENOMIC DNA]</scope>
    <source>
        <strain evidence="2 3">Zn</strain>
    </source>
</reference>
<protein>
    <submittedName>
        <fullName evidence="2">Uncharacterized protein</fullName>
    </submittedName>
</protein>
<dbReference type="GO" id="GO:0003676">
    <property type="term" value="F:nucleic acid binding"/>
    <property type="evidence" value="ECO:0007669"/>
    <property type="project" value="InterPro"/>
</dbReference>
<dbReference type="Proteomes" id="UP000054321">
    <property type="component" value="Unassembled WGS sequence"/>
</dbReference>
<evidence type="ECO:0000313" key="2">
    <source>
        <dbReference type="EMBL" id="KIM92779.1"/>
    </source>
</evidence>
<dbReference type="Gene3D" id="3.30.420.10">
    <property type="entry name" value="Ribonuclease H-like superfamily/Ribonuclease H"/>
    <property type="match status" value="1"/>
</dbReference>
<dbReference type="OrthoDB" id="3558968at2759"/>
<organism evidence="2 3">
    <name type="scientific">Oidiodendron maius (strain Zn)</name>
    <dbReference type="NCBI Taxonomy" id="913774"/>
    <lineage>
        <taxon>Eukaryota</taxon>
        <taxon>Fungi</taxon>
        <taxon>Dikarya</taxon>
        <taxon>Ascomycota</taxon>
        <taxon>Pezizomycotina</taxon>
        <taxon>Leotiomycetes</taxon>
        <taxon>Leotiomycetes incertae sedis</taxon>
        <taxon>Myxotrichaceae</taxon>
        <taxon>Oidiodendron</taxon>
    </lineage>
</organism>
<dbReference type="InParanoid" id="A0A0C3GMK3"/>
<evidence type="ECO:0000256" key="1">
    <source>
        <dbReference type="SAM" id="MobiDB-lite"/>
    </source>
</evidence>
<feature type="region of interest" description="Disordered" evidence="1">
    <location>
        <begin position="66"/>
        <end position="89"/>
    </location>
</feature>
<reference evidence="3" key="2">
    <citation type="submission" date="2015-01" db="EMBL/GenBank/DDBJ databases">
        <title>Evolutionary Origins and Diversification of the Mycorrhizal Mutualists.</title>
        <authorList>
            <consortium name="DOE Joint Genome Institute"/>
            <consortium name="Mycorrhizal Genomics Consortium"/>
            <person name="Kohler A."/>
            <person name="Kuo A."/>
            <person name="Nagy L.G."/>
            <person name="Floudas D."/>
            <person name="Copeland A."/>
            <person name="Barry K.W."/>
            <person name="Cichocki N."/>
            <person name="Veneault-Fourrey C."/>
            <person name="LaButti K."/>
            <person name="Lindquist E.A."/>
            <person name="Lipzen A."/>
            <person name="Lundell T."/>
            <person name="Morin E."/>
            <person name="Murat C."/>
            <person name="Riley R."/>
            <person name="Ohm R."/>
            <person name="Sun H."/>
            <person name="Tunlid A."/>
            <person name="Henrissat B."/>
            <person name="Grigoriev I.V."/>
            <person name="Hibbett D.S."/>
            <person name="Martin F."/>
        </authorList>
    </citation>
    <scope>NUCLEOTIDE SEQUENCE [LARGE SCALE GENOMIC DNA]</scope>
    <source>
        <strain evidence="3">Zn</strain>
    </source>
</reference>